<comment type="similarity">
    <text evidence="2">Belongs to the MoaB/Mog family.</text>
</comment>
<organism evidence="4 5">
    <name type="scientific">Paracandidimonas soli</name>
    <dbReference type="NCBI Taxonomy" id="1917182"/>
    <lineage>
        <taxon>Bacteria</taxon>
        <taxon>Pseudomonadati</taxon>
        <taxon>Pseudomonadota</taxon>
        <taxon>Betaproteobacteria</taxon>
        <taxon>Burkholderiales</taxon>
        <taxon>Alcaligenaceae</taxon>
        <taxon>Paracandidimonas</taxon>
    </lineage>
</organism>
<dbReference type="GO" id="GO:0006777">
    <property type="term" value="P:Mo-molybdopterin cofactor biosynthetic process"/>
    <property type="evidence" value="ECO:0007669"/>
    <property type="project" value="UniProtKB-UniRule"/>
</dbReference>
<comment type="function">
    <text evidence="2">May be involved in the biosynthesis of molybdopterin.</text>
</comment>
<comment type="caution">
    <text evidence="4">The sequence shown here is derived from an EMBL/GenBank/DDBJ whole genome shotgun (WGS) entry which is preliminary data.</text>
</comment>
<dbReference type="SMART" id="SM00852">
    <property type="entry name" value="MoCF_biosynth"/>
    <property type="match status" value="1"/>
</dbReference>
<dbReference type="InterPro" id="IPR001453">
    <property type="entry name" value="MoaB/Mog_dom"/>
</dbReference>
<evidence type="ECO:0000313" key="5">
    <source>
        <dbReference type="Proteomes" id="UP000294692"/>
    </source>
</evidence>
<gene>
    <name evidence="4" type="ORF">EV686_10273</name>
</gene>
<sequence>MSKAAETSVALNIAVLTISDSRHSGNDTSGDYLATSAQEAGHRCVQRMICPDDIYRIRSVISQWVVDDGIQVILSNGSTGHGKSAARAIVPLLDNQIAGFGELFRHLSFLEIGSSSLQSDAFAGSANGTLIFCMPGSTGACRTAWEGILRDQLDSSHRPCNFGSGFRSPK</sequence>
<evidence type="ECO:0000259" key="3">
    <source>
        <dbReference type="SMART" id="SM00852"/>
    </source>
</evidence>
<dbReference type="Proteomes" id="UP000294692">
    <property type="component" value="Unassembled WGS sequence"/>
</dbReference>
<proteinExistence type="inferred from homology"/>
<dbReference type="PANTHER" id="PTHR43232:SF2">
    <property type="entry name" value="MOLYBDENUM COFACTOR BIOSYNTHESIS PROTEIN B"/>
    <property type="match status" value="1"/>
</dbReference>
<keyword evidence="2" id="KW-0501">Molybdenum cofactor biosynthesis</keyword>
<dbReference type="GO" id="GO:0005829">
    <property type="term" value="C:cytosol"/>
    <property type="evidence" value="ECO:0007669"/>
    <property type="project" value="TreeGrafter"/>
</dbReference>
<feature type="domain" description="MoaB/Mog" evidence="3">
    <location>
        <begin position="14"/>
        <end position="156"/>
    </location>
</feature>
<dbReference type="SUPFAM" id="SSF53218">
    <property type="entry name" value="Molybdenum cofactor biosynthesis proteins"/>
    <property type="match status" value="1"/>
</dbReference>
<evidence type="ECO:0000256" key="1">
    <source>
        <dbReference type="ARBA" id="ARBA00015262"/>
    </source>
</evidence>
<dbReference type="AlphaFoldDB" id="A0A4R3VCL0"/>
<dbReference type="UniPathway" id="UPA00344"/>
<dbReference type="Pfam" id="PF00994">
    <property type="entry name" value="MoCF_biosynth"/>
    <property type="match status" value="1"/>
</dbReference>
<dbReference type="InterPro" id="IPR012245">
    <property type="entry name" value="MoaB"/>
</dbReference>
<dbReference type="PANTHER" id="PTHR43232">
    <property type="entry name" value="MOLYBDENUM COFACTOR BIOSYNTHESIS PROTEIN B"/>
    <property type="match status" value="1"/>
</dbReference>
<keyword evidence="5" id="KW-1185">Reference proteome</keyword>
<protein>
    <recommendedName>
        <fullName evidence="1 2">Molybdenum cofactor biosynthesis protein B</fullName>
    </recommendedName>
</protein>
<name>A0A4R3VCL0_9BURK</name>
<dbReference type="OrthoDB" id="9784492at2"/>
<reference evidence="4 5" key="1">
    <citation type="submission" date="2019-03" db="EMBL/GenBank/DDBJ databases">
        <title>Genomic Encyclopedia of Type Strains, Phase IV (KMG-IV): sequencing the most valuable type-strain genomes for metagenomic binning, comparative biology and taxonomic classification.</title>
        <authorList>
            <person name="Goeker M."/>
        </authorList>
    </citation>
    <scope>NUCLEOTIDE SEQUENCE [LARGE SCALE GENOMIC DNA]</scope>
    <source>
        <strain evidence="4 5">DSM 100048</strain>
    </source>
</reference>
<dbReference type="EMBL" id="SMBX01000002">
    <property type="protein sequence ID" value="TCV01364.1"/>
    <property type="molecule type" value="Genomic_DNA"/>
</dbReference>
<dbReference type="CDD" id="cd00886">
    <property type="entry name" value="MogA_MoaB"/>
    <property type="match status" value="1"/>
</dbReference>
<evidence type="ECO:0000256" key="2">
    <source>
        <dbReference type="PIRNR" id="PIRNR006443"/>
    </source>
</evidence>
<accession>A0A4R3VCL0</accession>
<dbReference type="RefSeq" id="WP_132473833.1">
    <property type="nucleotide sequence ID" value="NZ_JBHRVM010000001.1"/>
</dbReference>
<dbReference type="Gene3D" id="3.40.980.10">
    <property type="entry name" value="MoaB/Mog-like domain"/>
    <property type="match status" value="1"/>
</dbReference>
<evidence type="ECO:0000313" key="4">
    <source>
        <dbReference type="EMBL" id="TCV01364.1"/>
    </source>
</evidence>
<dbReference type="PIRSF" id="PIRSF006443">
    <property type="entry name" value="MoaB"/>
    <property type="match status" value="1"/>
</dbReference>
<comment type="pathway">
    <text evidence="2">Cofactor biosynthesis; molybdopterin biosynthesis.</text>
</comment>
<dbReference type="InterPro" id="IPR036425">
    <property type="entry name" value="MoaB/Mog-like_dom_sf"/>
</dbReference>